<sequence>MGGVTYLGSPLQLSWADLYDEQRGVLLLNPETLEHEMLINPHGVGYTTANLQQVLDGQVDQSAVMDKHVMLLGDLTRYKYVTARDKLLSLGVRSVRNWTPIGLALNADKGIFRGFGASVPASDAAIQPLQEPKQDEAAVETTKDVALASETQNDSGPEPQPKKLDLISAVQEYVDSLDLDESLVSRRDELIRIGQRVIQASHHRTDQDTDGEINHKDFLDKSYRPVGTGSTAELAKSETHIFVAEPRKLTITNFLGVQGTITLDFHQDVPRGLTFLVGDNGSGKSTLVEAMVWCQFGRSLRAGLAANDVINDNEGKNCSVVLEFANGYSITRYRKHKVEGNRVIVSLHGEPQLQLEHPDARTTQAAINELLGTDYETYVRTVVLGHESAVSFLSMSVAQRRDLIGASLGLSILDQCAQVSRLLLKHVDNDVERLNSQLNGLLGTIKYMEGKLEDLAQAQNRFESESQEAVLSLETAVEERKVLESKIVQESDTEESQTCTGQRCQEPHGLHEGSQSAIDVRSDLVTLQNRVYIEEENLRRLGEFVSRLQEKPAGEAIWLAQARLALDEKLKRLADARATGLFHAVKLITIRFQAAAFGGLMRVYGMLKRSFRRVEFQPNQETINIHVARQDLEKSALRLRNLEKETDVMIAQEQSAMDRSAAIKEQFAQLIQAQSACEALQQQVSLKQRDVDTYRHLITTEQSSLASLRLEQDALTRKIEEIATDRELFAFWSSSMARRTRRVSSSAKSTARASASFHDLVLGKSLSELNTLLAQVLTALYDDTRHTRVVAAGMLRSLFETESIDESMTNDEASSGAVLDGSLAVHHSLAYGKRSGGERKRVDLALFFALLQLSWARSAHRARYLLVDEVFDSLDEAGQAAVVRLCGILSQTVADWIVVITHSRYLIERDPEEQGQYSVVRAQMGERGVLYKTNSDV</sequence>
<reference evidence="4" key="1">
    <citation type="journal article" date="2021" name="Nat. Commun.">
        <title>Genetic determinants of endophytism in the Arabidopsis root mycobiome.</title>
        <authorList>
            <person name="Mesny F."/>
            <person name="Miyauchi S."/>
            <person name="Thiergart T."/>
            <person name="Pickel B."/>
            <person name="Atanasova L."/>
            <person name="Karlsson M."/>
            <person name="Huettel B."/>
            <person name="Barry K.W."/>
            <person name="Haridas S."/>
            <person name="Chen C."/>
            <person name="Bauer D."/>
            <person name="Andreopoulos W."/>
            <person name="Pangilinan J."/>
            <person name="LaButti K."/>
            <person name="Riley R."/>
            <person name="Lipzen A."/>
            <person name="Clum A."/>
            <person name="Drula E."/>
            <person name="Henrissat B."/>
            <person name="Kohler A."/>
            <person name="Grigoriev I.V."/>
            <person name="Martin F.M."/>
            <person name="Hacquard S."/>
        </authorList>
    </citation>
    <scope>NUCLEOTIDE SEQUENCE</scope>
    <source>
        <strain evidence="4">MPI-CAGE-CH-0235</strain>
    </source>
</reference>
<dbReference type="AlphaFoldDB" id="A0A8K0SFD4"/>
<accession>A0A8K0SFD4</accession>
<dbReference type="Proteomes" id="UP000813444">
    <property type="component" value="Unassembled WGS sequence"/>
</dbReference>
<dbReference type="SUPFAM" id="SSF52540">
    <property type="entry name" value="P-loop containing nucleoside triphosphate hydrolases"/>
    <property type="match status" value="1"/>
</dbReference>
<dbReference type="Pfam" id="PF13476">
    <property type="entry name" value="AAA_23"/>
    <property type="match status" value="1"/>
</dbReference>
<evidence type="ECO:0000313" key="4">
    <source>
        <dbReference type="EMBL" id="KAH7304794.1"/>
    </source>
</evidence>
<gene>
    <name evidence="4" type="ORF">B0I35DRAFT_444921</name>
</gene>
<dbReference type="GO" id="GO:0003677">
    <property type="term" value="F:DNA binding"/>
    <property type="evidence" value="ECO:0007669"/>
    <property type="project" value="UniProtKB-ARBA"/>
</dbReference>
<feature type="coiled-coil region" evidence="1">
    <location>
        <begin position="625"/>
        <end position="725"/>
    </location>
</feature>
<comment type="caution">
    <text evidence="4">The sequence shown here is derived from an EMBL/GenBank/DDBJ whole genome shotgun (WGS) entry which is preliminary data.</text>
</comment>
<evidence type="ECO:0000256" key="2">
    <source>
        <dbReference type="SAM" id="MobiDB-lite"/>
    </source>
</evidence>
<organism evidence="4 5">
    <name type="scientific">Stachybotrys elegans</name>
    <dbReference type="NCBI Taxonomy" id="80388"/>
    <lineage>
        <taxon>Eukaryota</taxon>
        <taxon>Fungi</taxon>
        <taxon>Dikarya</taxon>
        <taxon>Ascomycota</taxon>
        <taxon>Pezizomycotina</taxon>
        <taxon>Sordariomycetes</taxon>
        <taxon>Hypocreomycetidae</taxon>
        <taxon>Hypocreales</taxon>
        <taxon>Stachybotryaceae</taxon>
        <taxon>Stachybotrys</taxon>
    </lineage>
</organism>
<dbReference type="InterPro" id="IPR027417">
    <property type="entry name" value="P-loop_NTPase"/>
</dbReference>
<evidence type="ECO:0000313" key="5">
    <source>
        <dbReference type="Proteomes" id="UP000813444"/>
    </source>
</evidence>
<name>A0A8K0SFD4_9HYPO</name>
<dbReference type="CDD" id="cd00267">
    <property type="entry name" value="ABC_ATPase"/>
    <property type="match status" value="1"/>
</dbReference>
<dbReference type="GO" id="GO:0006302">
    <property type="term" value="P:double-strand break repair"/>
    <property type="evidence" value="ECO:0007669"/>
    <property type="project" value="InterPro"/>
</dbReference>
<dbReference type="Gene3D" id="3.40.50.300">
    <property type="entry name" value="P-loop containing nucleotide triphosphate hydrolases"/>
    <property type="match status" value="2"/>
</dbReference>
<keyword evidence="1" id="KW-0175">Coiled coil</keyword>
<dbReference type="PANTHER" id="PTHR32114">
    <property type="entry name" value="ABC TRANSPORTER ABCH.3"/>
    <property type="match status" value="1"/>
</dbReference>
<feature type="domain" description="Rad50/SbcC-type AAA" evidence="3">
    <location>
        <begin position="248"/>
        <end position="461"/>
    </location>
</feature>
<feature type="region of interest" description="Disordered" evidence="2">
    <location>
        <begin position="492"/>
        <end position="514"/>
    </location>
</feature>
<protein>
    <submittedName>
        <fullName evidence="4">P-loop containing nucleoside triphosphate hydrolase protein</fullName>
    </submittedName>
</protein>
<keyword evidence="4" id="KW-0378">Hydrolase</keyword>
<dbReference type="GO" id="GO:0016887">
    <property type="term" value="F:ATP hydrolysis activity"/>
    <property type="evidence" value="ECO:0007669"/>
    <property type="project" value="InterPro"/>
</dbReference>
<dbReference type="EMBL" id="JAGPNK010000021">
    <property type="protein sequence ID" value="KAH7304794.1"/>
    <property type="molecule type" value="Genomic_DNA"/>
</dbReference>
<keyword evidence="5" id="KW-1185">Reference proteome</keyword>
<evidence type="ECO:0000259" key="3">
    <source>
        <dbReference type="Pfam" id="PF13476"/>
    </source>
</evidence>
<evidence type="ECO:0000256" key="1">
    <source>
        <dbReference type="SAM" id="Coils"/>
    </source>
</evidence>
<dbReference type="PANTHER" id="PTHR32114:SF2">
    <property type="entry name" value="ABC TRANSPORTER ABCH.3"/>
    <property type="match status" value="1"/>
</dbReference>
<proteinExistence type="predicted"/>
<dbReference type="OrthoDB" id="18797at2759"/>
<dbReference type="InterPro" id="IPR038729">
    <property type="entry name" value="Rad50/SbcC_AAA"/>
</dbReference>